<dbReference type="AlphaFoldDB" id="A0A398E4E4"/>
<gene>
    <name evidence="2" type="ORF">SMC1_00800</name>
</gene>
<name>A0A398E4E4_9BACT</name>
<keyword evidence="3" id="KW-1185">Reference proteome</keyword>
<accession>A0A398E4E4</accession>
<comment type="caution">
    <text evidence="2">The sequence shown here is derived from an EMBL/GenBank/DDBJ whole genome shotgun (WGS) entry which is preliminary data.</text>
</comment>
<dbReference type="EMBL" id="QXIY01000002">
    <property type="protein sequence ID" value="RIE17491.1"/>
    <property type="molecule type" value="Genomic_DNA"/>
</dbReference>
<reference evidence="2 3" key="1">
    <citation type="submission" date="2018-09" db="EMBL/GenBank/DDBJ databases">
        <title>Discovery and Ecogenomic Context for Candidatus Cryosericales, a Global Caldiserica Order Active in Thawing Permafrost.</title>
        <authorList>
            <person name="Martinez M.A."/>
            <person name="Woodcroft B.J."/>
            <person name="Ignacio Espinoza J.C."/>
            <person name="Zayed A."/>
            <person name="Singleton C.M."/>
            <person name="Boyd J."/>
            <person name="Li Y.-F."/>
            <person name="Purvine S."/>
            <person name="Maughan H."/>
            <person name="Hodgkins S.B."/>
            <person name="Anderson D."/>
            <person name="Sederholm M."/>
            <person name="Temperton B."/>
            <person name="Saleska S.R."/>
            <person name="Tyson G.W."/>
            <person name="Rich V.I."/>
        </authorList>
    </citation>
    <scope>NUCLEOTIDE SEQUENCE [LARGE SCALE GENOMIC DNA]</scope>
    <source>
        <strain evidence="2 3">SMC1</strain>
    </source>
</reference>
<proteinExistence type="predicted"/>
<evidence type="ECO:0000256" key="1">
    <source>
        <dbReference type="SAM" id="MobiDB-lite"/>
    </source>
</evidence>
<protein>
    <submittedName>
        <fullName evidence="2">Uncharacterized protein</fullName>
    </submittedName>
</protein>
<evidence type="ECO:0000313" key="3">
    <source>
        <dbReference type="Proteomes" id="UP000266113"/>
    </source>
</evidence>
<dbReference type="Proteomes" id="UP000266113">
    <property type="component" value="Unassembled WGS sequence"/>
</dbReference>
<sequence length="80" mass="8877">MRGEPGPETPDTGLDVARSIIRRPAPQDRRSVVLRLATRRDVVHLDSTIRALRDRLDTDDGMTLSPGQSLRRPLAKSTCS</sequence>
<evidence type="ECO:0000313" key="2">
    <source>
        <dbReference type="EMBL" id="RIE17491.1"/>
    </source>
</evidence>
<feature type="region of interest" description="Disordered" evidence="1">
    <location>
        <begin position="55"/>
        <end position="80"/>
    </location>
</feature>
<organism evidence="2 3">
    <name type="scientific">Candidatus Cryosericum septentrionale</name>
    <dbReference type="NCBI Taxonomy" id="2290913"/>
    <lineage>
        <taxon>Bacteria</taxon>
        <taxon>Pseudomonadati</taxon>
        <taxon>Caldisericota/Cryosericota group</taxon>
        <taxon>Candidatus Cryosericota</taxon>
        <taxon>Candidatus Cryosericia</taxon>
        <taxon>Candidatus Cryosericales</taxon>
        <taxon>Candidatus Cryosericaceae</taxon>
        <taxon>Candidatus Cryosericum</taxon>
    </lineage>
</organism>